<proteinExistence type="predicted"/>
<gene>
    <name evidence="1" type="ORF">O6H91_04G118400</name>
</gene>
<name>A0ACC2E120_DIPCM</name>
<keyword evidence="2" id="KW-1185">Reference proteome</keyword>
<protein>
    <submittedName>
        <fullName evidence="1">Uncharacterized protein</fullName>
    </submittedName>
</protein>
<sequence>MDVLRPELGISKYMRGYVTSNSNPHHEALAGGWNVATSLPLSHRWSAGCIELLNAKSHYPFFRALKQQRLVLPHPIQPLCSYGSNLLSGSQEKETSAAEETLELLEWPRVCKAVAEFADTDLGKERIRVLVLPDSKEDSEILLSETYAAVFMNTTYGGAFSCGVPQTSLIKHTLEKIRKGYVVSGLEAVAVGKVLQVSQSLKQSVDSCSRIDRSGALQPLLRLVSPLGTYHDLIKVIEDAVDDHGFVKDEKHSELKQARIQERSIELKLRQLLRSILQEKTGIAASDQEVVNVDGRLCLALSSELWNKVSGILLRSNPSGTIGYFEPTTVMSLNNKLNEARALVIQAEYNVLLGLVKKILPFIDDITTTLNIIVSFDVIMARAKYSSWMGATRPTLVNVDSMLEQWEENTGHAANLVDDVDQVSSHNYIVQLRSALHPLLAQQHREGLKEAKLGLKLKEKMLARLHSRAVTRVDAVNEMESSLVVAKNKVAALEAAAPRAVNILVKRKTRVVTITGPNTGGKTVTMKTLGLAALMAKAGLYVLASEPVYMPWFDNVYADIGDQQSLQQSLSTFSGHLLRIKRIRAESTGHSLVLLDEVGAGTESTQGAALGMALLESLAESDVGGSLLTVATTHHPELKMLKYRDNRFENACMEFDEHQLKPTYKLLWGIPGRSNALIMAERLGLPKKIVEDAHSMLGVDKADLNQIILDLEQTRMNFQHDVALGAKLLSEAKCSHRKLIAATKELDEFSMALQLSKISRISTTAAVARSTLHRFAREAKQK</sequence>
<comment type="caution">
    <text evidence="1">The sequence shown here is derived from an EMBL/GenBank/DDBJ whole genome shotgun (WGS) entry which is preliminary data.</text>
</comment>
<dbReference type="EMBL" id="CM055095">
    <property type="protein sequence ID" value="KAJ7560205.1"/>
    <property type="molecule type" value="Genomic_DNA"/>
</dbReference>
<organism evidence="1 2">
    <name type="scientific">Diphasiastrum complanatum</name>
    <name type="common">Issler's clubmoss</name>
    <name type="synonym">Lycopodium complanatum</name>
    <dbReference type="NCBI Taxonomy" id="34168"/>
    <lineage>
        <taxon>Eukaryota</taxon>
        <taxon>Viridiplantae</taxon>
        <taxon>Streptophyta</taxon>
        <taxon>Embryophyta</taxon>
        <taxon>Tracheophyta</taxon>
        <taxon>Lycopodiopsida</taxon>
        <taxon>Lycopodiales</taxon>
        <taxon>Lycopodiaceae</taxon>
        <taxon>Lycopodioideae</taxon>
        <taxon>Diphasiastrum</taxon>
    </lineage>
</organism>
<reference evidence="2" key="1">
    <citation type="journal article" date="2024" name="Proc. Natl. Acad. Sci. U.S.A.">
        <title>Extraordinary preservation of gene collinearity over three hundred million years revealed in homosporous lycophytes.</title>
        <authorList>
            <person name="Li C."/>
            <person name="Wickell D."/>
            <person name="Kuo L.Y."/>
            <person name="Chen X."/>
            <person name="Nie B."/>
            <person name="Liao X."/>
            <person name="Peng D."/>
            <person name="Ji J."/>
            <person name="Jenkins J."/>
            <person name="Williams M."/>
            <person name="Shu S."/>
            <person name="Plott C."/>
            <person name="Barry K."/>
            <person name="Rajasekar S."/>
            <person name="Grimwood J."/>
            <person name="Han X."/>
            <person name="Sun S."/>
            <person name="Hou Z."/>
            <person name="He W."/>
            <person name="Dai G."/>
            <person name="Sun C."/>
            <person name="Schmutz J."/>
            <person name="Leebens-Mack J.H."/>
            <person name="Li F.W."/>
            <person name="Wang L."/>
        </authorList>
    </citation>
    <scope>NUCLEOTIDE SEQUENCE [LARGE SCALE GENOMIC DNA]</scope>
    <source>
        <strain evidence="2">cv. PW_Plant_1</strain>
    </source>
</reference>
<evidence type="ECO:0000313" key="2">
    <source>
        <dbReference type="Proteomes" id="UP001162992"/>
    </source>
</evidence>
<evidence type="ECO:0000313" key="1">
    <source>
        <dbReference type="EMBL" id="KAJ7560205.1"/>
    </source>
</evidence>
<dbReference type="Proteomes" id="UP001162992">
    <property type="component" value="Chromosome 4"/>
</dbReference>
<accession>A0ACC2E120</accession>